<dbReference type="GO" id="GO:0003723">
    <property type="term" value="F:RNA binding"/>
    <property type="evidence" value="ECO:0007669"/>
    <property type="project" value="UniProtKB-KW"/>
</dbReference>
<keyword evidence="8" id="KW-0539">Nucleus</keyword>
<organism evidence="10 11">
    <name type="scientific">Marasmius oreades</name>
    <name type="common">fairy-ring Marasmius</name>
    <dbReference type="NCBI Taxonomy" id="181124"/>
    <lineage>
        <taxon>Eukaryota</taxon>
        <taxon>Fungi</taxon>
        <taxon>Dikarya</taxon>
        <taxon>Basidiomycota</taxon>
        <taxon>Agaricomycotina</taxon>
        <taxon>Agaricomycetes</taxon>
        <taxon>Agaricomycetidae</taxon>
        <taxon>Agaricales</taxon>
        <taxon>Marasmiineae</taxon>
        <taxon>Marasmiaceae</taxon>
        <taxon>Marasmius</taxon>
    </lineage>
</organism>
<feature type="compositionally biased region" description="Polar residues" evidence="9">
    <location>
        <begin position="542"/>
        <end position="554"/>
    </location>
</feature>
<feature type="compositionally biased region" description="Polar residues" evidence="9">
    <location>
        <begin position="304"/>
        <end position="313"/>
    </location>
</feature>
<proteinExistence type="inferred from homology"/>
<feature type="region of interest" description="Disordered" evidence="9">
    <location>
        <begin position="22"/>
        <end position="135"/>
    </location>
</feature>
<dbReference type="InterPro" id="IPR038664">
    <property type="entry name" value="Gar1/Naf1_Cbf5-bd_sf"/>
</dbReference>
<keyword evidence="4" id="KW-0690">Ribosome biogenesis</keyword>
<protein>
    <recommendedName>
        <fullName evidence="3">H/ACA ribonucleoprotein complex non-core subunit NAF1</fullName>
    </recommendedName>
</protein>
<evidence type="ECO:0000256" key="3">
    <source>
        <dbReference type="ARBA" id="ARBA00021438"/>
    </source>
</evidence>
<comment type="caution">
    <text evidence="10">The sequence shown here is derived from an EMBL/GenBank/DDBJ whole genome shotgun (WGS) entry which is preliminary data.</text>
</comment>
<evidence type="ECO:0000313" key="11">
    <source>
        <dbReference type="Proteomes" id="UP001049176"/>
    </source>
</evidence>
<dbReference type="GO" id="GO:0005634">
    <property type="term" value="C:nucleus"/>
    <property type="evidence" value="ECO:0007669"/>
    <property type="project" value="UniProtKB-SubCell"/>
</dbReference>
<sequence length="554" mass="61472">MDDSFKIPSDIPQDLILIQSIVGIDEHAESQPNNKDPPRTSSSSSSDDSIASSGSEVDSEDEIETELVVKVEEKEGEEKDLLNVLASDSDSDSDDSSSSSELADIKSPKGDPQRKDKNVKEDMEEEDSGPPPAIQSYFQTKSEVSEHAINVPDIEEVDQNEDLEKVGDIMNIVENVVIVKGSPSAIANKRAETALDSDTLLVFDNRKVLGYIYETFGPTTQPLYQVRFNSTYPLDPEKVRVSREVFHVPQRSNFVFTRQIAAFKGSDASNMNDEEPADHELEFSDDEAEAEHRRNLKKKRGGSRASSRQSTPTPAHMRDQDLNDVYHMGKDAYAERGPYDADYGGQAPSRPAPRPYNDPYSDEFSVPSSSTTASSPIHSASQPGSATGSQLEDEMRNRVRGSRGRGGQGRRRSGVFDRSQNRSQTPSETRHNDVHASYPFGPQHHAQQYQFPHLQQQMPQWPYPPNMSTDMQFSGISFQQHSTQPHINPLFASQFGLPMGFGQMQHSPPSMRPEQSMSVPSAANPASHWSDQFTVYDGSEQGGFTNKGSHQSIR</sequence>
<dbReference type="OrthoDB" id="21550at2759"/>
<evidence type="ECO:0000256" key="6">
    <source>
        <dbReference type="ARBA" id="ARBA00022553"/>
    </source>
</evidence>
<dbReference type="Proteomes" id="UP001049176">
    <property type="component" value="Chromosome 1"/>
</dbReference>
<feature type="region of interest" description="Disordered" evidence="9">
    <location>
        <begin position="267"/>
        <end position="321"/>
    </location>
</feature>
<evidence type="ECO:0000256" key="8">
    <source>
        <dbReference type="ARBA" id="ARBA00023242"/>
    </source>
</evidence>
<keyword evidence="6" id="KW-0597">Phosphoprotein</keyword>
<feature type="region of interest" description="Disordered" evidence="9">
    <location>
        <begin position="505"/>
        <end position="554"/>
    </location>
</feature>
<dbReference type="Pfam" id="PF04410">
    <property type="entry name" value="Gar1"/>
    <property type="match status" value="1"/>
</dbReference>
<evidence type="ECO:0000313" key="10">
    <source>
        <dbReference type="EMBL" id="KAG7099654.1"/>
    </source>
</evidence>
<dbReference type="GO" id="GO:0005732">
    <property type="term" value="C:sno(s)RNA-containing ribonucleoprotein complex"/>
    <property type="evidence" value="ECO:0007669"/>
    <property type="project" value="InterPro"/>
</dbReference>
<evidence type="ECO:0000256" key="1">
    <source>
        <dbReference type="ARBA" id="ARBA00004123"/>
    </source>
</evidence>
<evidence type="ECO:0000256" key="2">
    <source>
        <dbReference type="ARBA" id="ARBA00009801"/>
    </source>
</evidence>
<dbReference type="InterPro" id="IPR007504">
    <property type="entry name" value="H/ACA_rnp_Gar1/Naf1"/>
</dbReference>
<comment type="subcellular location">
    <subcellularLocation>
        <location evidence="1">Nucleus</location>
    </subcellularLocation>
</comment>
<evidence type="ECO:0000256" key="7">
    <source>
        <dbReference type="ARBA" id="ARBA00022884"/>
    </source>
</evidence>
<evidence type="ECO:0000256" key="9">
    <source>
        <dbReference type="SAM" id="MobiDB-lite"/>
    </source>
</evidence>
<feature type="compositionally biased region" description="Low complexity" evidence="9">
    <location>
        <begin position="41"/>
        <end position="55"/>
    </location>
</feature>
<accession>A0A9P7V3H3</accession>
<dbReference type="SUPFAM" id="SSF50447">
    <property type="entry name" value="Translation proteins"/>
    <property type="match status" value="1"/>
</dbReference>
<gene>
    <name evidence="10" type="ORF">E1B28_001480</name>
</gene>
<keyword evidence="7" id="KW-0694">RNA-binding</keyword>
<feature type="compositionally biased region" description="Basic and acidic residues" evidence="9">
    <location>
        <begin position="67"/>
        <end position="81"/>
    </location>
</feature>
<evidence type="ECO:0000256" key="5">
    <source>
        <dbReference type="ARBA" id="ARBA00022552"/>
    </source>
</evidence>
<dbReference type="InterPro" id="IPR040309">
    <property type="entry name" value="Naf1"/>
</dbReference>
<dbReference type="PANTHER" id="PTHR31633">
    <property type="entry name" value="H/ACA RIBONUCLEOPROTEIN COMPLEX NON-CORE SUBUNIT NAF1"/>
    <property type="match status" value="1"/>
</dbReference>
<evidence type="ECO:0000256" key="4">
    <source>
        <dbReference type="ARBA" id="ARBA00022517"/>
    </source>
</evidence>
<dbReference type="GO" id="GO:0001522">
    <property type="term" value="P:pseudouridine synthesis"/>
    <property type="evidence" value="ECO:0007669"/>
    <property type="project" value="InterPro"/>
</dbReference>
<comment type="similarity">
    <text evidence="2">Belongs to the NAF1 family.</text>
</comment>
<feature type="compositionally biased region" description="Low complexity" evidence="9">
    <location>
        <begin position="365"/>
        <end position="381"/>
    </location>
</feature>
<keyword evidence="5" id="KW-0698">rRNA processing</keyword>
<dbReference type="EMBL" id="CM032181">
    <property type="protein sequence ID" value="KAG7099654.1"/>
    <property type="molecule type" value="Genomic_DNA"/>
</dbReference>
<feature type="compositionally biased region" description="Basic and acidic residues" evidence="9">
    <location>
        <begin position="103"/>
        <end position="121"/>
    </location>
</feature>
<dbReference type="Gene3D" id="2.40.10.230">
    <property type="entry name" value="Probable tRNA pseudouridine synthase domain"/>
    <property type="match status" value="1"/>
</dbReference>
<keyword evidence="11" id="KW-1185">Reference proteome</keyword>
<feature type="compositionally biased region" description="Acidic residues" evidence="9">
    <location>
        <begin position="272"/>
        <end position="289"/>
    </location>
</feature>
<name>A0A9P7V3H3_9AGAR</name>
<dbReference type="GO" id="GO:0006364">
    <property type="term" value="P:rRNA processing"/>
    <property type="evidence" value="ECO:0007669"/>
    <property type="project" value="UniProtKB-KW"/>
</dbReference>
<feature type="compositionally biased region" description="Basic residues" evidence="9">
    <location>
        <begin position="398"/>
        <end position="413"/>
    </location>
</feature>
<dbReference type="PANTHER" id="PTHR31633:SF1">
    <property type="entry name" value="H_ACA RIBONUCLEOPROTEIN COMPLEX NON-CORE SUBUNIT NAF1"/>
    <property type="match status" value="1"/>
</dbReference>
<dbReference type="AlphaFoldDB" id="A0A9P7V3H3"/>
<dbReference type="GO" id="GO:0000493">
    <property type="term" value="P:box H/ACA snoRNP assembly"/>
    <property type="evidence" value="ECO:0007669"/>
    <property type="project" value="InterPro"/>
</dbReference>
<dbReference type="RefSeq" id="XP_043016124.1">
    <property type="nucleotide sequence ID" value="XM_043147415.1"/>
</dbReference>
<dbReference type="InterPro" id="IPR009000">
    <property type="entry name" value="Transl_B-barrel_sf"/>
</dbReference>
<dbReference type="GeneID" id="66070556"/>
<feature type="region of interest" description="Disordered" evidence="9">
    <location>
        <begin position="335"/>
        <end position="442"/>
    </location>
</feature>
<reference evidence="10" key="1">
    <citation type="journal article" date="2021" name="Genome Biol. Evol.">
        <title>The assembled and annotated genome of the fairy-ring fungus Marasmius oreades.</title>
        <authorList>
            <person name="Hiltunen M."/>
            <person name="Ament-Velasquez S.L."/>
            <person name="Johannesson H."/>
        </authorList>
    </citation>
    <scope>NUCLEOTIDE SEQUENCE</scope>
    <source>
        <strain evidence="10">03SP1</strain>
    </source>
</reference>
<feature type="compositionally biased region" description="Polar residues" evidence="9">
    <location>
        <begin position="505"/>
        <end position="521"/>
    </location>
</feature>
<dbReference type="KEGG" id="more:E1B28_001480"/>